<evidence type="ECO:0000313" key="2">
    <source>
        <dbReference type="Proteomes" id="UP000276133"/>
    </source>
</evidence>
<dbReference type="Proteomes" id="UP000276133">
    <property type="component" value="Unassembled WGS sequence"/>
</dbReference>
<sequence length="61" mass="7158">MLKLSMDDNDNRPFKSFLAKVVAKRRNIFEYDKSKASFCEEKIFNFSSDPLGANYNVRLTF</sequence>
<reference evidence="1 2" key="1">
    <citation type="journal article" date="2018" name="Sci. Rep.">
        <title>Genomic signatures of local adaptation to the degree of environmental predictability in rotifers.</title>
        <authorList>
            <person name="Franch-Gras L."/>
            <person name="Hahn C."/>
            <person name="Garcia-Roger E.M."/>
            <person name="Carmona M.J."/>
            <person name="Serra M."/>
            <person name="Gomez A."/>
        </authorList>
    </citation>
    <scope>NUCLEOTIDE SEQUENCE [LARGE SCALE GENOMIC DNA]</scope>
    <source>
        <strain evidence="1">HYR1</strain>
    </source>
</reference>
<gene>
    <name evidence="1" type="ORF">BpHYR1_009287</name>
</gene>
<organism evidence="1 2">
    <name type="scientific">Brachionus plicatilis</name>
    <name type="common">Marine rotifer</name>
    <name type="synonym">Brachionus muelleri</name>
    <dbReference type="NCBI Taxonomy" id="10195"/>
    <lineage>
        <taxon>Eukaryota</taxon>
        <taxon>Metazoa</taxon>
        <taxon>Spiralia</taxon>
        <taxon>Gnathifera</taxon>
        <taxon>Rotifera</taxon>
        <taxon>Eurotatoria</taxon>
        <taxon>Monogononta</taxon>
        <taxon>Pseudotrocha</taxon>
        <taxon>Ploima</taxon>
        <taxon>Brachionidae</taxon>
        <taxon>Brachionus</taxon>
    </lineage>
</organism>
<evidence type="ECO:0000313" key="1">
    <source>
        <dbReference type="EMBL" id="RNA42157.1"/>
    </source>
</evidence>
<comment type="caution">
    <text evidence="1">The sequence shown here is derived from an EMBL/GenBank/DDBJ whole genome shotgun (WGS) entry which is preliminary data.</text>
</comment>
<proteinExistence type="predicted"/>
<keyword evidence="2" id="KW-1185">Reference proteome</keyword>
<protein>
    <submittedName>
        <fullName evidence="1">Uncharacterized protein</fullName>
    </submittedName>
</protein>
<accession>A0A3M7T2J0</accession>
<name>A0A3M7T2J0_BRAPC</name>
<dbReference type="AlphaFoldDB" id="A0A3M7T2J0"/>
<dbReference type="EMBL" id="REGN01000409">
    <property type="protein sequence ID" value="RNA42157.1"/>
    <property type="molecule type" value="Genomic_DNA"/>
</dbReference>